<evidence type="ECO:0000256" key="6">
    <source>
        <dbReference type="SAM" id="Phobius"/>
    </source>
</evidence>
<evidence type="ECO:0000313" key="10">
    <source>
        <dbReference type="Proteomes" id="UP001597237"/>
    </source>
</evidence>
<evidence type="ECO:0000256" key="4">
    <source>
        <dbReference type="ARBA" id="ARBA00022803"/>
    </source>
</evidence>
<comment type="subcellular location">
    <subcellularLocation>
        <location evidence="1">Cell envelope</location>
    </subcellularLocation>
</comment>
<dbReference type="EMBL" id="JBHUEY010000001">
    <property type="protein sequence ID" value="MFD1784319.1"/>
    <property type="molecule type" value="Genomic_DNA"/>
</dbReference>
<dbReference type="Proteomes" id="UP001597237">
    <property type="component" value="Unassembled WGS sequence"/>
</dbReference>
<organism evidence="9 10">
    <name type="scientific">Phenylobacterium terrae</name>
    <dbReference type="NCBI Taxonomy" id="2665495"/>
    <lineage>
        <taxon>Bacteria</taxon>
        <taxon>Pseudomonadati</taxon>
        <taxon>Pseudomonadota</taxon>
        <taxon>Alphaproteobacteria</taxon>
        <taxon>Caulobacterales</taxon>
        <taxon>Caulobacteraceae</taxon>
        <taxon>Phenylobacterium</taxon>
    </lineage>
</organism>
<dbReference type="PROSITE" id="PS50005">
    <property type="entry name" value="TPR"/>
    <property type="match status" value="1"/>
</dbReference>
<dbReference type="RefSeq" id="WP_377283730.1">
    <property type="nucleotide sequence ID" value="NZ_JBHRSI010000009.1"/>
</dbReference>
<feature type="transmembrane region" description="Helical" evidence="6">
    <location>
        <begin position="90"/>
        <end position="110"/>
    </location>
</feature>
<keyword evidence="10" id="KW-1185">Reference proteome</keyword>
<keyword evidence="7" id="KW-0732">Signal</keyword>
<evidence type="ECO:0000256" key="3">
    <source>
        <dbReference type="ARBA" id="ARBA00022748"/>
    </source>
</evidence>
<gene>
    <name evidence="9" type="primary">ccmI</name>
    <name evidence="9" type="ORF">ACFSC0_13010</name>
</gene>
<keyword evidence="4 5" id="KW-0802">TPR repeat</keyword>
<dbReference type="InterPro" id="IPR019734">
    <property type="entry name" value="TPR_rpt"/>
</dbReference>
<feature type="signal peptide" evidence="7">
    <location>
        <begin position="1"/>
        <end position="25"/>
    </location>
</feature>
<evidence type="ECO:0000259" key="8">
    <source>
        <dbReference type="Pfam" id="PF23914"/>
    </source>
</evidence>
<feature type="repeat" description="TPR" evidence="5">
    <location>
        <begin position="155"/>
        <end position="188"/>
    </location>
</feature>
<evidence type="ECO:0000256" key="5">
    <source>
        <dbReference type="PROSITE-ProRule" id="PRU00339"/>
    </source>
</evidence>
<evidence type="ECO:0000256" key="7">
    <source>
        <dbReference type="SAM" id="SignalP"/>
    </source>
</evidence>
<dbReference type="InterPro" id="IPR011990">
    <property type="entry name" value="TPR-like_helical_dom_sf"/>
</dbReference>
<dbReference type="InterPro" id="IPR017560">
    <property type="entry name" value="Cyt_c_biogenesis_CcmI"/>
</dbReference>
<dbReference type="NCBIfam" id="TIGR03142">
    <property type="entry name" value="cytochro_ccmI"/>
    <property type="match status" value="1"/>
</dbReference>
<feature type="chain" id="PRO_5047069624" evidence="7">
    <location>
        <begin position="26"/>
        <end position="354"/>
    </location>
</feature>
<evidence type="ECO:0000313" key="9">
    <source>
        <dbReference type="EMBL" id="MFD1784319.1"/>
    </source>
</evidence>
<sequence length="354" mass="37422">MIGFWFAAGLLAAAAAVLILHRAKAAAVATPQDPTLAVYRRQLAEIDDLAARGVLAEPERKSAYAEAGRRLLAAADKGARTWTAGPPRQGVLLAAAALGPLLALGIYLAVGAPGFPDQPIAARIAAWRAAGPETLQPDEMAAVLRGMVAERPKDPQALQYLAMAEAASGDPASAARALRRAIELAPDRAVLWESLGEALVMQAGGEVSTPAESAFKEALRRDPKSVTARLFLAKRQVDAGDRALGLAQWRAIHAELPATDPRREALARIIAEAEGAPADSDQQAMIRGMVESLAARLEQAPDDPQGWVRLVRSYAVLGDAVARDRALASAKARFRDRPEILKALDEAAAAEAMR</sequence>
<keyword evidence="3" id="KW-0201">Cytochrome c-type biogenesis</keyword>
<name>A0ABW4N2B2_9CAUL</name>
<dbReference type="Pfam" id="PF23914">
    <property type="entry name" value="TPR_CcmH_CycH"/>
    <property type="match status" value="1"/>
</dbReference>
<dbReference type="Gene3D" id="1.25.40.10">
    <property type="entry name" value="Tetratricopeptide repeat domain"/>
    <property type="match status" value="1"/>
</dbReference>
<keyword evidence="2" id="KW-0677">Repeat</keyword>
<dbReference type="InterPro" id="IPR056413">
    <property type="entry name" value="TPR_CcmH_CycH"/>
</dbReference>
<dbReference type="SUPFAM" id="SSF48452">
    <property type="entry name" value="TPR-like"/>
    <property type="match status" value="1"/>
</dbReference>
<comment type="caution">
    <text evidence="9">The sequence shown here is derived from an EMBL/GenBank/DDBJ whole genome shotgun (WGS) entry which is preliminary data.</text>
</comment>
<proteinExistence type="predicted"/>
<dbReference type="PANTHER" id="PTHR47870:SF1">
    <property type="entry name" value="CYTOCHROME C-TYPE BIOGENESIS PROTEIN CCMH"/>
    <property type="match status" value="1"/>
</dbReference>
<dbReference type="PANTHER" id="PTHR47870">
    <property type="entry name" value="CYTOCHROME C-TYPE BIOGENESIS PROTEIN CCMH"/>
    <property type="match status" value="1"/>
</dbReference>
<evidence type="ECO:0000256" key="1">
    <source>
        <dbReference type="ARBA" id="ARBA00004196"/>
    </source>
</evidence>
<dbReference type="InterPro" id="IPR051263">
    <property type="entry name" value="C-type_cytochrome_biogenesis"/>
</dbReference>
<keyword evidence="6" id="KW-0812">Transmembrane</keyword>
<keyword evidence="6" id="KW-0472">Membrane</keyword>
<feature type="domain" description="Cytochrome c-type biogenesis protein H TPR" evidence="8">
    <location>
        <begin position="138"/>
        <end position="263"/>
    </location>
</feature>
<reference evidence="10" key="1">
    <citation type="journal article" date="2019" name="Int. J. Syst. Evol. Microbiol.">
        <title>The Global Catalogue of Microorganisms (GCM) 10K type strain sequencing project: providing services to taxonomists for standard genome sequencing and annotation.</title>
        <authorList>
            <consortium name="The Broad Institute Genomics Platform"/>
            <consortium name="The Broad Institute Genome Sequencing Center for Infectious Disease"/>
            <person name="Wu L."/>
            <person name="Ma J."/>
        </authorList>
    </citation>
    <scope>NUCLEOTIDE SEQUENCE [LARGE SCALE GENOMIC DNA]</scope>
    <source>
        <strain evidence="10">DFY28</strain>
    </source>
</reference>
<accession>A0ABW4N2B2</accession>
<evidence type="ECO:0000256" key="2">
    <source>
        <dbReference type="ARBA" id="ARBA00022737"/>
    </source>
</evidence>
<keyword evidence="6" id="KW-1133">Transmembrane helix</keyword>
<protein>
    <submittedName>
        <fullName evidence="9">C-type cytochrome biogenesis protein CcmI</fullName>
    </submittedName>
</protein>